<protein>
    <submittedName>
        <fullName evidence="1">Uncharacterized protein</fullName>
    </submittedName>
</protein>
<accession>A0ACB8UH82</accession>
<proteinExistence type="predicted"/>
<keyword evidence="2" id="KW-1185">Reference proteome</keyword>
<gene>
    <name evidence="1" type="ORF">BDY19DRAFT_882863</name>
</gene>
<evidence type="ECO:0000313" key="1">
    <source>
        <dbReference type="EMBL" id="KAI0093399.1"/>
    </source>
</evidence>
<evidence type="ECO:0000313" key="2">
    <source>
        <dbReference type="Proteomes" id="UP001055072"/>
    </source>
</evidence>
<sequence length="528" mass="58682">MPPSGPHTALPTELYHTLNYVHFLHVLSVNPGAVVPPGKSLLSVLSRPYTHGGQQADLRKRVENIVHKAFWEQTFELLSDPTPSVQLARLKELLADLHTAVKPLLPEKHPLLTILSLPLPPTSNVLHSVLDPLRETLRALRSRCAPIHDDQLDHLIQTVEDPLDRDLPRIIVDVSRNILGLCEQMKADLMQFTMGNMGETQLHEAIMEESERQEKQMIGELWGLQKAKEVWNTWLDAIPQAVAPLQNNNGPRLSPSRARFIRRLTSTLGMNHAATCPLPATAMTLGGKPPNAPHKGESPFPSDQNAIPPLLFFEIGTLIYLQNYLQALVIAAALRALVRLPPQSHINGTHSSELDFEERVWLILKDDFNGEPSPDGVKLVNLADEVVRVSRTSKGDVIDAAEEARLRAAVNRTLQPNDPVFMLLHKRLLQAVQARLLKGDETPHEGRESGSVPKFLQSGRRVPGTPARSLLRKEYSITKADNGRPDGNMKISVKGFEHPVIAGAVNEALSMIENCVNWTERVWGNLFV</sequence>
<organism evidence="1 2">
    <name type="scientific">Irpex rosettiformis</name>
    <dbReference type="NCBI Taxonomy" id="378272"/>
    <lineage>
        <taxon>Eukaryota</taxon>
        <taxon>Fungi</taxon>
        <taxon>Dikarya</taxon>
        <taxon>Basidiomycota</taxon>
        <taxon>Agaricomycotina</taxon>
        <taxon>Agaricomycetes</taxon>
        <taxon>Polyporales</taxon>
        <taxon>Irpicaceae</taxon>
        <taxon>Irpex</taxon>
    </lineage>
</organism>
<name>A0ACB8UH82_9APHY</name>
<comment type="caution">
    <text evidence="1">The sequence shown here is derived from an EMBL/GenBank/DDBJ whole genome shotgun (WGS) entry which is preliminary data.</text>
</comment>
<dbReference type="Proteomes" id="UP001055072">
    <property type="component" value="Unassembled WGS sequence"/>
</dbReference>
<reference evidence="1" key="1">
    <citation type="journal article" date="2021" name="Environ. Microbiol.">
        <title>Gene family expansions and transcriptome signatures uncover fungal adaptations to wood decay.</title>
        <authorList>
            <person name="Hage H."/>
            <person name="Miyauchi S."/>
            <person name="Viragh M."/>
            <person name="Drula E."/>
            <person name="Min B."/>
            <person name="Chaduli D."/>
            <person name="Navarro D."/>
            <person name="Favel A."/>
            <person name="Norest M."/>
            <person name="Lesage-Meessen L."/>
            <person name="Balint B."/>
            <person name="Merenyi Z."/>
            <person name="de Eugenio L."/>
            <person name="Morin E."/>
            <person name="Martinez A.T."/>
            <person name="Baldrian P."/>
            <person name="Stursova M."/>
            <person name="Martinez M.J."/>
            <person name="Novotny C."/>
            <person name="Magnuson J.K."/>
            <person name="Spatafora J.W."/>
            <person name="Maurice S."/>
            <person name="Pangilinan J."/>
            <person name="Andreopoulos W."/>
            <person name="LaButti K."/>
            <person name="Hundley H."/>
            <person name="Na H."/>
            <person name="Kuo A."/>
            <person name="Barry K."/>
            <person name="Lipzen A."/>
            <person name="Henrissat B."/>
            <person name="Riley R."/>
            <person name="Ahrendt S."/>
            <person name="Nagy L.G."/>
            <person name="Grigoriev I.V."/>
            <person name="Martin F."/>
            <person name="Rosso M.N."/>
        </authorList>
    </citation>
    <scope>NUCLEOTIDE SEQUENCE</scope>
    <source>
        <strain evidence="1">CBS 384.51</strain>
    </source>
</reference>
<dbReference type="EMBL" id="MU274902">
    <property type="protein sequence ID" value="KAI0093399.1"/>
    <property type="molecule type" value="Genomic_DNA"/>
</dbReference>